<evidence type="ECO:0000313" key="2">
    <source>
        <dbReference type="Proteomes" id="UP000501623"/>
    </source>
</evidence>
<name>A0A6M6BC03_9BACT</name>
<proteinExistence type="predicted"/>
<dbReference type="AlphaFoldDB" id="A0A6M6BC03"/>
<protein>
    <submittedName>
        <fullName evidence="1">Uncharacterized protein</fullName>
    </submittedName>
</protein>
<dbReference type="RefSeq" id="WP_171590068.1">
    <property type="nucleotide sequence ID" value="NZ_CP053538.1"/>
</dbReference>
<dbReference type="Proteomes" id="UP000501623">
    <property type="component" value="Chromosome"/>
</dbReference>
<dbReference type="KEGG" id="hts:HMJ29_02845"/>
<dbReference type="EMBL" id="CP053538">
    <property type="protein sequence ID" value="QJX45931.1"/>
    <property type="molecule type" value="Genomic_DNA"/>
</dbReference>
<sequence>MRIVTLAASGSFLLAALGTGSCSPENPPVEPAADELVFGQFYGECSGERCIDIYKLDTRHQELLEDTKDAYPTTTAPYEGAFVPLATSFYRRAEDLGQYVPAQLLREPNGPIGQPDAGDWGGYYLEVNKKGKRSFWLLDTQKRNLPAYLHPLADTLRARIDQLP</sequence>
<evidence type="ECO:0000313" key="1">
    <source>
        <dbReference type="EMBL" id="QJX45931.1"/>
    </source>
</evidence>
<organism evidence="1 2">
    <name type="scientific">Hymenobacter taeanensis</name>
    <dbReference type="NCBI Taxonomy" id="2735321"/>
    <lineage>
        <taxon>Bacteria</taxon>
        <taxon>Pseudomonadati</taxon>
        <taxon>Bacteroidota</taxon>
        <taxon>Cytophagia</taxon>
        <taxon>Cytophagales</taxon>
        <taxon>Hymenobacteraceae</taxon>
        <taxon>Hymenobacter</taxon>
    </lineage>
</organism>
<gene>
    <name evidence="1" type="ORF">HMJ29_02845</name>
</gene>
<dbReference type="PROSITE" id="PS51257">
    <property type="entry name" value="PROKAR_LIPOPROTEIN"/>
    <property type="match status" value="1"/>
</dbReference>
<reference evidence="1 2" key="1">
    <citation type="submission" date="2020-05" db="EMBL/GenBank/DDBJ databases">
        <title>Complete genome sequence of Hymenobacter sp. TS19 in Coasted Sand Dune.</title>
        <authorList>
            <person name="Lee J.-H."/>
            <person name="Jung J.-H."/>
            <person name="Jeong S."/>
            <person name="Zhao L."/>
            <person name="Kim M.-K."/>
            <person name="Seo H.-S."/>
            <person name="Lim S."/>
        </authorList>
    </citation>
    <scope>NUCLEOTIDE SEQUENCE [LARGE SCALE GENOMIC DNA]</scope>
    <source>
        <strain evidence="1 2">TS19</strain>
    </source>
</reference>
<keyword evidence="2" id="KW-1185">Reference proteome</keyword>
<accession>A0A6M6BC03</accession>